<feature type="binding site" evidence="9">
    <location>
        <position position="417"/>
    </location>
    <ligand>
        <name>substrate</name>
    </ligand>
</feature>
<proteinExistence type="inferred from homology"/>
<keyword evidence="13" id="KW-1185">Reference proteome</keyword>
<keyword evidence="7" id="KW-0624">Polysaccharide degradation</keyword>
<dbReference type="GO" id="GO:0030245">
    <property type="term" value="P:cellulose catabolic process"/>
    <property type="evidence" value="ECO:0007669"/>
    <property type="project" value="UniProtKB-KW"/>
</dbReference>
<dbReference type="NCBIfam" id="TIGR03356">
    <property type="entry name" value="BGL"/>
    <property type="match status" value="1"/>
</dbReference>
<dbReference type="InterPro" id="IPR018120">
    <property type="entry name" value="Glyco_hydro_1_AS"/>
</dbReference>
<reference evidence="12" key="2">
    <citation type="submission" date="2020-09" db="EMBL/GenBank/DDBJ databases">
        <authorList>
            <person name="Sun Q."/>
            <person name="Zhou Y."/>
        </authorList>
    </citation>
    <scope>NUCLEOTIDE SEQUENCE</scope>
    <source>
        <strain evidence="12">CGMCC 1.15290</strain>
    </source>
</reference>
<evidence type="ECO:0000256" key="6">
    <source>
        <dbReference type="ARBA" id="ARBA00023295"/>
    </source>
</evidence>
<evidence type="ECO:0000256" key="1">
    <source>
        <dbReference type="ARBA" id="ARBA00010838"/>
    </source>
</evidence>
<dbReference type="InterPro" id="IPR017853">
    <property type="entry name" value="GH"/>
</dbReference>
<dbReference type="InterPro" id="IPR017736">
    <property type="entry name" value="Glyco_hydro_1_beta-glucosidase"/>
</dbReference>
<evidence type="ECO:0000256" key="5">
    <source>
        <dbReference type="ARBA" id="ARBA00023277"/>
    </source>
</evidence>
<reference evidence="12" key="1">
    <citation type="journal article" date="2014" name="Int. J. Syst. Evol. Microbiol.">
        <title>Complete genome sequence of Corynebacterium casei LMG S-19264T (=DSM 44701T), isolated from a smear-ripened cheese.</title>
        <authorList>
            <consortium name="US DOE Joint Genome Institute (JGI-PGF)"/>
            <person name="Walter F."/>
            <person name="Albersmeier A."/>
            <person name="Kalinowski J."/>
            <person name="Ruckert C."/>
        </authorList>
    </citation>
    <scope>NUCLEOTIDE SEQUENCE</scope>
    <source>
        <strain evidence="12">CGMCC 1.15290</strain>
    </source>
</reference>
<evidence type="ECO:0000256" key="3">
    <source>
        <dbReference type="ARBA" id="ARBA00022801"/>
    </source>
</evidence>
<feature type="binding site" evidence="9">
    <location>
        <begin position="424"/>
        <end position="425"/>
    </location>
    <ligand>
        <name>substrate</name>
    </ligand>
</feature>
<dbReference type="Pfam" id="PF00232">
    <property type="entry name" value="Glyco_hydro_1"/>
    <property type="match status" value="1"/>
</dbReference>
<evidence type="ECO:0000256" key="7">
    <source>
        <dbReference type="ARBA" id="ARBA00023326"/>
    </source>
</evidence>
<feature type="active site" description="Nucleophile" evidence="8 10">
    <location>
        <position position="371"/>
    </location>
</feature>
<dbReference type="PROSITE" id="PS00572">
    <property type="entry name" value="GLYCOSYL_HYDROL_F1_1"/>
    <property type="match status" value="1"/>
</dbReference>
<dbReference type="PRINTS" id="PR00131">
    <property type="entry name" value="GLHYDRLASE1"/>
</dbReference>
<evidence type="ECO:0000256" key="11">
    <source>
        <dbReference type="RuleBase" id="RU361175"/>
    </source>
</evidence>
<protein>
    <recommendedName>
        <fullName evidence="2 11">Beta-glucosidase</fullName>
        <ecNumber evidence="2 11">3.2.1.21</ecNumber>
    </recommendedName>
</protein>
<dbReference type="PANTHER" id="PTHR10353">
    <property type="entry name" value="GLYCOSYL HYDROLASE"/>
    <property type="match status" value="1"/>
</dbReference>
<organism evidence="12 13">
    <name type="scientific">Filimonas zeae</name>
    <dbReference type="NCBI Taxonomy" id="1737353"/>
    <lineage>
        <taxon>Bacteria</taxon>
        <taxon>Pseudomonadati</taxon>
        <taxon>Bacteroidota</taxon>
        <taxon>Chitinophagia</taxon>
        <taxon>Chitinophagales</taxon>
        <taxon>Chitinophagaceae</taxon>
        <taxon>Filimonas</taxon>
    </lineage>
</organism>
<evidence type="ECO:0000313" key="12">
    <source>
        <dbReference type="EMBL" id="GGH68073.1"/>
    </source>
</evidence>
<sequence length="461" mass="52576">MPVNVLIMSTILKGGPLAASQFGDDFLWGIAMAAQQNEGAYNVDGRGLSIWDVFSRRQGKIKGGGKPYDGCDFYYRYKDDLLLAKALGFTVFRFSISWPRILPDGTGKVNKEGVAFYNKVIDECLKLGMVPYVTLYHWDLPYALEKEGGWTSYRMTRWFTRYATVCGEAFGDRVKNWIVLNEPMGFTSLGYMLGKHAPGKTGMSNFLPAVHNAVLCQADGGRALRDAVPDARIGTTFSCSEIIPYSDRPEDIAAAKRMDVLMNRLFIEPALGRGYPQEDFKFLEKLEIHAKAWKFTERMRFNFDFIGLQNYFPVTIKYSPIIPIIQATEVKGKTRKVPCTAMGWEINGDSFYRLIKKFWMYGSVKEIIISENGAAFKDELVNGEVKDDARIAYFQEYLQALLKAKQEGVNVKGYFAWTLMDNFEWAEGYKARFGLIHVDFATQLRTIKNSGYWFRDFLQKK</sequence>
<gene>
    <name evidence="12" type="ORF">GCM10011379_24000</name>
</gene>
<feature type="binding site" evidence="9">
    <location>
        <position position="36"/>
    </location>
    <ligand>
        <name>substrate</name>
    </ligand>
</feature>
<dbReference type="GO" id="GO:0005829">
    <property type="term" value="C:cytosol"/>
    <property type="evidence" value="ECO:0007669"/>
    <property type="project" value="TreeGrafter"/>
</dbReference>
<dbReference type="GO" id="GO:0008422">
    <property type="term" value="F:beta-glucosidase activity"/>
    <property type="evidence" value="ECO:0007669"/>
    <property type="project" value="UniProtKB-EC"/>
</dbReference>
<accession>A0A917J124</accession>
<feature type="active site" description="Proton donor" evidence="8">
    <location>
        <position position="182"/>
    </location>
</feature>
<evidence type="ECO:0000256" key="10">
    <source>
        <dbReference type="PROSITE-ProRule" id="PRU10055"/>
    </source>
</evidence>
<dbReference type="EMBL" id="BMIB01000002">
    <property type="protein sequence ID" value="GGH68073.1"/>
    <property type="molecule type" value="Genomic_DNA"/>
</dbReference>
<comment type="catalytic activity">
    <reaction evidence="11">
        <text>Hydrolysis of terminal, non-reducing beta-D-glucosyl residues with release of beta-D-glucose.</text>
        <dbReference type="EC" id="3.2.1.21"/>
    </reaction>
</comment>
<keyword evidence="5" id="KW-0119">Carbohydrate metabolism</keyword>
<comment type="caution">
    <text evidence="12">The sequence shown here is derived from an EMBL/GenBank/DDBJ whole genome shotgun (WGS) entry which is preliminary data.</text>
</comment>
<feature type="binding site" evidence="9">
    <location>
        <position position="311"/>
    </location>
    <ligand>
        <name>substrate</name>
    </ligand>
</feature>
<dbReference type="Gene3D" id="3.20.20.80">
    <property type="entry name" value="Glycosidases"/>
    <property type="match status" value="1"/>
</dbReference>
<comment type="similarity">
    <text evidence="1 11">Belongs to the glycosyl hydrolase 1 family.</text>
</comment>
<evidence type="ECO:0000313" key="13">
    <source>
        <dbReference type="Proteomes" id="UP000627292"/>
    </source>
</evidence>
<name>A0A917J124_9BACT</name>
<feature type="binding site" evidence="9">
    <location>
        <position position="181"/>
    </location>
    <ligand>
        <name>substrate</name>
    </ligand>
</feature>
<evidence type="ECO:0000256" key="2">
    <source>
        <dbReference type="ARBA" id="ARBA00012744"/>
    </source>
</evidence>
<keyword evidence="6 11" id="KW-0326">Glycosidase</keyword>
<dbReference type="Proteomes" id="UP000627292">
    <property type="component" value="Unassembled WGS sequence"/>
</dbReference>
<dbReference type="SUPFAM" id="SSF51445">
    <property type="entry name" value="(Trans)glycosidases"/>
    <property type="match status" value="1"/>
</dbReference>
<evidence type="ECO:0000256" key="9">
    <source>
        <dbReference type="PIRSR" id="PIRSR617736-2"/>
    </source>
</evidence>
<keyword evidence="4" id="KW-0136">Cellulose degradation</keyword>
<dbReference type="FunFam" id="3.20.20.80:FF:000004">
    <property type="entry name" value="Beta-glucosidase 6-phospho-beta-glucosidase"/>
    <property type="match status" value="1"/>
</dbReference>
<feature type="binding site" evidence="9">
    <location>
        <position position="137"/>
    </location>
    <ligand>
        <name>substrate</name>
    </ligand>
</feature>
<dbReference type="InterPro" id="IPR001360">
    <property type="entry name" value="Glyco_hydro_1"/>
</dbReference>
<keyword evidence="3 11" id="KW-0378">Hydrolase</keyword>
<dbReference type="PANTHER" id="PTHR10353:SF36">
    <property type="entry name" value="LP05116P"/>
    <property type="match status" value="1"/>
</dbReference>
<evidence type="ECO:0000256" key="8">
    <source>
        <dbReference type="PIRSR" id="PIRSR617736-1"/>
    </source>
</evidence>
<dbReference type="EC" id="3.2.1.21" evidence="2 11"/>
<dbReference type="AlphaFoldDB" id="A0A917J124"/>
<evidence type="ECO:0000256" key="4">
    <source>
        <dbReference type="ARBA" id="ARBA00023001"/>
    </source>
</evidence>